<evidence type="ECO:0000259" key="2">
    <source>
        <dbReference type="Pfam" id="PF03968"/>
    </source>
</evidence>
<organism evidence="3 4">
    <name type="scientific">candidate division KSB3 bacterium</name>
    <dbReference type="NCBI Taxonomy" id="2044937"/>
    <lineage>
        <taxon>Bacteria</taxon>
        <taxon>candidate division KSB3</taxon>
    </lineage>
</organism>
<feature type="region of interest" description="Disordered" evidence="1">
    <location>
        <begin position="196"/>
        <end position="265"/>
    </location>
</feature>
<comment type="caution">
    <text evidence="3">The sequence shown here is derived from an EMBL/GenBank/DDBJ whole genome shotgun (WGS) entry which is preliminary data.</text>
</comment>
<dbReference type="InterPro" id="IPR005653">
    <property type="entry name" value="OstA-like_N"/>
</dbReference>
<feature type="compositionally biased region" description="Acidic residues" evidence="1">
    <location>
        <begin position="224"/>
        <end position="235"/>
    </location>
</feature>
<evidence type="ECO:0000256" key="1">
    <source>
        <dbReference type="SAM" id="MobiDB-lite"/>
    </source>
</evidence>
<sequence length="265" mass="28872">TITAHRIVAYLQDEIIEGYSHPDTERATMTVYSEGGVQMPTLDATPWPSPTPDPAAAEDDEEASPIVIVADQLTLNNPEQLATYTGDVEATQKATQIFSDEMYVYIVETEDGGNDVEKIEVMGNVRILHENTTVTGDSGVYITSDQYALVEGTSKQKARAEDTIQNMVLEAPVIEADLATNTIKARGVTTVLDNQAQETQEQETQDQETQKPEGGTRVRTVIGTDEEAEQPDAEADTPTPTPEPDNETKADPDRPSVTLYPNSQS</sequence>
<dbReference type="Proteomes" id="UP000649604">
    <property type="component" value="Unassembled WGS sequence"/>
</dbReference>
<reference evidence="3" key="1">
    <citation type="submission" date="2019-11" db="EMBL/GenBank/DDBJ databases">
        <title>Microbial mats filling the niche in hypersaline microbial mats.</title>
        <authorList>
            <person name="Wong H.L."/>
            <person name="Macleod F.I."/>
            <person name="White R.A. III"/>
            <person name="Burns B.P."/>
        </authorList>
    </citation>
    <scope>NUCLEOTIDE SEQUENCE</scope>
    <source>
        <strain evidence="3">Rbin_158</strain>
    </source>
</reference>
<proteinExistence type="predicted"/>
<dbReference type="AlphaFoldDB" id="A0A9D5JYM5"/>
<evidence type="ECO:0000313" key="4">
    <source>
        <dbReference type="Proteomes" id="UP000649604"/>
    </source>
</evidence>
<gene>
    <name evidence="3" type="ORF">GF339_18960</name>
</gene>
<evidence type="ECO:0000313" key="3">
    <source>
        <dbReference type="EMBL" id="MBD3326672.1"/>
    </source>
</evidence>
<name>A0A9D5JYM5_9BACT</name>
<accession>A0A9D5JYM5</accession>
<dbReference type="Pfam" id="PF03968">
    <property type="entry name" value="LptD_N"/>
    <property type="match status" value="1"/>
</dbReference>
<protein>
    <recommendedName>
        <fullName evidence="2">Organic solvent tolerance-like N-terminal domain-containing protein</fullName>
    </recommendedName>
</protein>
<dbReference type="EMBL" id="WJJP01000616">
    <property type="protein sequence ID" value="MBD3326672.1"/>
    <property type="molecule type" value="Genomic_DNA"/>
</dbReference>
<feature type="region of interest" description="Disordered" evidence="1">
    <location>
        <begin position="40"/>
        <end position="61"/>
    </location>
</feature>
<feature type="non-terminal residue" evidence="3">
    <location>
        <position position="1"/>
    </location>
</feature>
<dbReference type="Gene3D" id="2.60.450.10">
    <property type="entry name" value="Lipopolysaccharide (LPS) transport protein A like domain"/>
    <property type="match status" value="1"/>
</dbReference>
<feature type="domain" description="Organic solvent tolerance-like N-terminal" evidence="2">
    <location>
        <begin position="68"/>
        <end position="157"/>
    </location>
</feature>